<dbReference type="InterPro" id="IPR007060">
    <property type="entry name" value="FtsL/DivIC"/>
</dbReference>
<gene>
    <name evidence="2" type="ORF">NW209_00240</name>
</gene>
<evidence type="ECO:0000256" key="1">
    <source>
        <dbReference type="SAM" id="Coils"/>
    </source>
</evidence>
<keyword evidence="3" id="KW-1185">Reference proteome</keyword>
<dbReference type="RefSeq" id="WP_022340529.1">
    <property type="nucleotide sequence ID" value="NZ_CALULB010000022.1"/>
</dbReference>
<comment type="caution">
    <text evidence="2">The sequence shown here is derived from an EMBL/GenBank/DDBJ whole genome shotgun (WGS) entry which is preliminary data.</text>
</comment>
<dbReference type="Proteomes" id="UP001204579">
    <property type="component" value="Unassembled WGS sequence"/>
</dbReference>
<dbReference type="GeneID" id="82442108"/>
<evidence type="ECO:0000313" key="2">
    <source>
        <dbReference type="EMBL" id="MCR8872463.1"/>
    </source>
</evidence>
<protein>
    <submittedName>
        <fullName evidence="2">Septum formation initiator family protein</fullName>
    </submittedName>
</protein>
<organism evidence="2 3">
    <name type="scientific">Phocaeicola barnesiae</name>
    <dbReference type="NCBI Taxonomy" id="376804"/>
    <lineage>
        <taxon>Bacteria</taxon>
        <taxon>Pseudomonadati</taxon>
        <taxon>Bacteroidota</taxon>
        <taxon>Bacteroidia</taxon>
        <taxon>Bacteroidales</taxon>
        <taxon>Bacteroidaceae</taxon>
        <taxon>Phocaeicola</taxon>
    </lineage>
</organism>
<dbReference type="EMBL" id="JANRHJ010000001">
    <property type="protein sequence ID" value="MCR8872463.1"/>
    <property type="molecule type" value="Genomic_DNA"/>
</dbReference>
<accession>A0AAW5MW05</accession>
<sequence length="102" mass="12598">MRKIAKVWLYIRRHKYLVTLGVFLLVIGVIDDNSLIHRFQNRREIHELNKEIERYRKQYEEDSKTLKEITSNPKELEKVAREKYLMKQENEDIYIFEEDLKK</sequence>
<feature type="coiled-coil region" evidence="1">
    <location>
        <begin position="38"/>
        <end position="72"/>
    </location>
</feature>
<dbReference type="AlphaFoldDB" id="A0AAW5MW05"/>
<dbReference type="Pfam" id="PF04977">
    <property type="entry name" value="DivIC"/>
    <property type="match status" value="1"/>
</dbReference>
<name>A0AAW5MW05_9BACT</name>
<keyword evidence="1" id="KW-0175">Coiled coil</keyword>
<evidence type="ECO:0000313" key="3">
    <source>
        <dbReference type="Proteomes" id="UP001204579"/>
    </source>
</evidence>
<reference evidence="2 3" key="1">
    <citation type="submission" date="2022-08" db="EMBL/GenBank/DDBJ databases">
        <authorList>
            <person name="Zeman M."/>
            <person name="Kubasova T."/>
        </authorList>
    </citation>
    <scope>NUCLEOTIDE SEQUENCE [LARGE SCALE GENOMIC DNA]</scope>
    <source>
        <strain evidence="2 3">ET62</strain>
    </source>
</reference>
<proteinExistence type="predicted"/>